<evidence type="ECO:0000313" key="9">
    <source>
        <dbReference type="Proteomes" id="UP001305702"/>
    </source>
</evidence>
<evidence type="ECO:0000256" key="1">
    <source>
        <dbReference type="ARBA" id="ARBA00004651"/>
    </source>
</evidence>
<evidence type="ECO:0000259" key="7">
    <source>
        <dbReference type="Pfam" id="PF10035"/>
    </source>
</evidence>
<dbReference type="PIRSF" id="PIRSF006483">
    <property type="entry name" value="Membrane_protein_YitT"/>
    <property type="match status" value="1"/>
</dbReference>
<dbReference type="Pfam" id="PF10035">
    <property type="entry name" value="DUF2179"/>
    <property type="match status" value="1"/>
</dbReference>
<gene>
    <name evidence="8" type="ORF">MJA45_24055</name>
</gene>
<feature type="transmembrane region" description="Helical" evidence="6">
    <location>
        <begin position="16"/>
        <end position="36"/>
    </location>
</feature>
<dbReference type="PANTHER" id="PTHR33545">
    <property type="entry name" value="UPF0750 MEMBRANE PROTEIN YITT-RELATED"/>
    <property type="match status" value="1"/>
</dbReference>
<sequence length="290" mass="31201">MKEHHRENKFVDHVRSLVMIIIGAVMAAYGLEAVLIPNDVVDGGVTGISMMGAHLFGIPLGILLFVLNIPFIYLGYKQVGRTFAIRSTVGIAALSVSTSLLHHVHTILGKEDPLLIVLAGGILLGVGIGVVLRNGGALDGSEVLAILVSRGIPFSVGDVILFINAFIFIGASFIYGLQNALYSAITYYIAKNVIDIIQVGLEKSKSVKVISPKSEEIGEALQARLGRGVTYTQGRGGFTNEPTEILNCVINRMEETKLMSIVRDIDEGAFVVISDVSEVRGGSFRKRDIH</sequence>
<dbReference type="CDD" id="cd16380">
    <property type="entry name" value="YitT_C"/>
    <property type="match status" value="1"/>
</dbReference>
<evidence type="ECO:0000256" key="2">
    <source>
        <dbReference type="ARBA" id="ARBA00022475"/>
    </source>
</evidence>
<evidence type="ECO:0000256" key="5">
    <source>
        <dbReference type="ARBA" id="ARBA00023136"/>
    </source>
</evidence>
<protein>
    <submittedName>
        <fullName evidence="8">YitT family protein</fullName>
    </submittedName>
</protein>
<dbReference type="Proteomes" id="UP001305702">
    <property type="component" value="Chromosome"/>
</dbReference>
<name>A0AA96RCK9_9BACL</name>
<dbReference type="InterPro" id="IPR019264">
    <property type="entry name" value="DUF2179"/>
</dbReference>
<evidence type="ECO:0000313" key="8">
    <source>
        <dbReference type="EMBL" id="WNQ10660.1"/>
    </source>
</evidence>
<organism evidence="8 9">
    <name type="scientific">Paenibacillus aurantius</name>
    <dbReference type="NCBI Taxonomy" id="2918900"/>
    <lineage>
        <taxon>Bacteria</taxon>
        <taxon>Bacillati</taxon>
        <taxon>Bacillota</taxon>
        <taxon>Bacilli</taxon>
        <taxon>Bacillales</taxon>
        <taxon>Paenibacillaceae</taxon>
        <taxon>Paenibacillus</taxon>
    </lineage>
</organism>
<accession>A0AA96RCK9</accession>
<evidence type="ECO:0000256" key="4">
    <source>
        <dbReference type="ARBA" id="ARBA00022989"/>
    </source>
</evidence>
<proteinExistence type="predicted"/>
<dbReference type="PANTHER" id="PTHR33545:SF2">
    <property type="entry name" value="UPF0750 MEMBRANE PROTEIN YDEO"/>
    <property type="match status" value="1"/>
</dbReference>
<dbReference type="Gene3D" id="3.30.70.120">
    <property type="match status" value="1"/>
</dbReference>
<dbReference type="RefSeq" id="WP_315604434.1">
    <property type="nucleotide sequence ID" value="NZ_CP130318.1"/>
</dbReference>
<dbReference type="EMBL" id="CP130318">
    <property type="protein sequence ID" value="WNQ10660.1"/>
    <property type="molecule type" value="Genomic_DNA"/>
</dbReference>
<dbReference type="InterPro" id="IPR015867">
    <property type="entry name" value="N-reg_PII/ATP_PRibTrfase_C"/>
</dbReference>
<dbReference type="AlphaFoldDB" id="A0AA96RCK9"/>
<keyword evidence="4 6" id="KW-1133">Transmembrane helix</keyword>
<evidence type="ECO:0000256" key="6">
    <source>
        <dbReference type="SAM" id="Phobius"/>
    </source>
</evidence>
<reference evidence="8 9" key="1">
    <citation type="submission" date="2022-02" db="EMBL/GenBank/DDBJ databases">
        <title>Paenibacillus sp. MBLB1776 Whole Genome Shotgun Sequencing.</title>
        <authorList>
            <person name="Hwang C.Y."/>
            <person name="Cho E.-S."/>
            <person name="Seo M.-J."/>
        </authorList>
    </citation>
    <scope>NUCLEOTIDE SEQUENCE [LARGE SCALE GENOMIC DNA]</scope>
    <source>
        <strain evidence="8 9">MBLB1776</strain>
    </source>
</reference>
<dbReference type="KEGG" id="paun:MJA45_24055"/>
<evidence type="ECO:0000256" key="3">
    <source>
        <dbReference type="ARBA" id="ARBA00022692"/>
    </source>
</evidence>
<feature type="domain" description="DUF2179" evidence="7">
    <location>
        <begin position="227"/>
        <end position="281"/>
    </location>
</feature>
<keyword evidence="3 6" id="KW-0812">Transmembrane</keyword>
<dbReference type="Pfam" id="PF02588">
    <property type="entry name" value="YitT_membrane"/>
    <property type="match status" value="1"/>
</dbReference>
<keyword evidence="9" id="KW-1185">Reference proteome</keyword>
<dbReference type="InterPro" id="IPR051461">
    <property type="entry name" value="UPF0750_membrane"/>
</dbReference>
<keyword evidence="5 6" id="KW-0472">Membrane</keyword>
<dbReference type="GO" id="GO:0005886">
    <property type="term" value="C:plasma membrane"/>
    <property type="evidence" value="ECO:0007669"/>
    <property type="project" value="UniProtKB-SubCell"/>
</dbReference>
<comment type="subcellular location">
    <subcellularLocation>
        <location evidence="1">Cell membrane</location>
        <topology evidence="1">Multi-pass membrane protein</topology>
    </subcellularLocation>
</comment>
<feature type="transmembrane region" description="Helical" evidence="6">
    <location>
        <begin position="114"/>
        <end position="132"/>
    </location>
</feature>
<dbReference type="InterPro" id="IPR003740">
    <property type="entry name" value="YitT"/>
</dbReference>
<keyword evidence="2" id="KW-1003">Cell membrane</keyword>
<feature type="transmembrane region" description="Helical" evidence="6">
    <location>
        <begin position="56"/>
        <end position="76"/>
    </location>
</feature>
<feature type="transmembrane region" description="Helical" evidence="6">
    <location>
        <begin position="152"/>
        <end position="175"/>
    </location>
</feature>